<evidence type="ECO:0000313" key="1">
    <source>
        <dbReference type="EMBL" id="MCJ8500866.1"/>
    </source>
</evidence>
<protein>
    <recommendedName>
        <fullName evidence="3">Regulatory protein, Fis family</fullName>
    </recommendedName>
</protein>
<dbReference type="Proteomes" id="UP001165427">
    <property type="component" value="Unassembled WGS sequence"/>
</dbReference>
<organism evidence="1 2">
    <name type="scientific">Desulfatitalea alkaliphila</name>
    <dbReference type="NCBI Taxonomy" id="2929485"/>
    <lineage>
        <taxon>Bacteria</taxon>
        <taxon>Pseudomonadati</taxon>
        <taxon>Thermodesulfobacteriota</taxon>
        <taxon>Desulfobacteria</taxon>
        <taxon>Desulfobacterales</taxon>
        <taxon>Desulfosarcinaceae</taxon>
        <taxon>Desulfatitalea</taxon>
    </lineage>
</organism>
<name>A0AA41UKW0_9BACT</name>
<accession>A0AA41UKW0</accession>
<reference evidence="1" key="1">
    <citation type="submission" date="2022-04" db="EMBL/GenBank/DDBJ databases">
        <title>Desulfatitalea alkaliphila sp. nov., a novel anaerobic sulfate-reducing bacterium isolated from terrestrial mud volcano, Taman Peninsula, Russia.</title>
        <authorList>
            <person name="Khomyakova M.A."/>
            <person name="Merkel A.Y."/>
            <person name="Slobodkin A.I."/>
        </authorList>
    </citation>
    <scope>NUCLEOTIDE SEQUENCE</scope>
    <source>
        <strain evidence="1">M08but</strain>
    </source>
</reference>
<sequence length="50" mass="5525">MIAAHFRLALDRAGGRVEGEGGATRLLGIHPSTLRARMRKLGIPFGRKRR</sequence>
<comment type="caution">
    <text evidence="1">The sequence shown here is derived from an EMBL/GenBank/DDBJ whole genome shotgun (WGS) entry which is preliminary data.</text>
</comment>
<proteinExistence type="predicted"/>
<dbReference type="RefSeq" id="WP_246906544.1">
    <property type="nucleotide sequence ID" value="NZ_JALJRB010000009.1"/>
</dbReference>
<gene>
    <name evidence="1" type="ORF">MRX98_09815</name>
</gene>
<keyword evidence="2" id="KW-1185">Reference proteome</keyword>
<dbReference type="EMBL" id="JALJRB010000009">
    <property type="protein sequence ID" value="MCJ8500866.1"/>
    <property type="molecule type" value="Genomic_DNA"/>
</dbReference>
<evidence type="ECO:0008006" key="3">
    <source>
        <dbReference type="Google" id="ProtNLM"/>
    </source>
</evidence>
<evidence type="ECO:0000313" key="2">
    <source>
        <dbReference type="Proteomes" id="UP001165427"/>
    </source>
</evidence>
<dbReference type="Gene3D" id="1.10.10.60">
    <property type="entry name" value="Homeodomain-like"/>
    <property type="match status" value="1"/>
</dbReference>
<dbReference type="AlphaFoldDB" id="A0AA41UKW0"/>